<evidence type="ECO:0000313" key="2">
    <source>
        <dbReference type="Proteomes" id="UP001596461"/>
    </source>
</evidence>
<dbReference type="InterPro" id="IPR043899">
    <property type="entry name" value="DUF5789"/>
</dbReference>
<proteinExistence type="predicted"/>
<keyword evidence="2" id="KW-1185">Reference proteome</keyword>
<organism evidence="1 2">
    <name type="scientific">Halobaculum lipolyticum</name>
    <dbReference type="NCBI Taxonomy" id="3032001"/>
    <lineage>
        <taxon>Archaea</taxon>
        <taxon>Methanobacteriati</taxon>
        <taxon>Methanobacteriota</taxon>
        <taxon>Stenosarchaea group</taxon>
        <taxon>Halobacteria</taxon>
        <taxon>Halobacteriales</taxon>
        <taxon>Haloferacaceae</taxon>
        <taxon>Halobaculum</taxon>
    </lineage>
</organism>
<dbReference type="GeneID" id="81125747"/>
<dbReference type="Proteomes" id="UP001596461">
    <property type="component" value="Unassembled WGS sequence"/>
</dbReference>
<accession>A0ABD5WA63</accession>
<dbReference type="RefSeq" id="WP_284030893.1">
    <property type="nucleotide sequence ID" value="NZ_CP126154.1"/>
</dbReference>
<dbReference type="EMBL" id="JBHTAH010000003">
    <property type="protein sequence ID" value="MFC7069005.1"/>
    <property type="molecule type" value="Genomic_DNA"/>
</dbReference>
<name>A0ABD5WA63_9EURY</name>
<dbReference type="Pfam" id="PF19102">
    <property type="entry name" value="DUF5789"/>
    <property type="match status" value="1"/>
</dbReference>
<comment type="caution">
    <text evidence="1">The sequence shown here is derived from an EMBL/GenBank/DDBJ whole genome shotgun (WGS) entry which is preliminary data.</text>
</comment>
<sequence>MRLTEARETFDRRLTFPADREAVIDGVGDVRLEAPNGDDTTVGGVLERADATEFGSADELYDTVVAFVDDAFIGRKFYDDRGGQSAMGTEQQSF</sequence>
<reference evidence="1 2" key="1">
    <citation type="journal article" date="2019" name="Int. J. Syst. Evol. Microbiol.">
        <title>The Global Catalogue of Microorganisms (GCM) 10K type strain sequencing project: providing services to taxonomists for standard genome sequencing and annotation.</title>
        <authorList>
            <consortium name="The Broad Institute Genomics Platform"/>
            <consortium name="The Broad Institute Genome Sequencing Center for Infectious Disease"/>
            <person name="Wu L."/>
            <person name="Ma J."/>
        </authorList>
    </citation>
    <scope>NUCLEOTIDE SEQUENCE [LARGE SCALE GENOMIC DNA]</scope>
    <source>
        <strain evidence="1 2">DT31</strain>
    </source>
</reference>
<evidence type="ECO:0000313" key="1">
    <source>
        <dbReference type="EMBL" id="MFC7069005.1"/>
    </source>
</evidence>
<evidence type="ECO:0008006" key="3">
    <source>
        <dbReference type="Google" id="ProtNLM"/>
    </source>
</evidence>
<protein>
    <recommendedName>
        <fullName evidence="3">DUF2795 domain-containing protein</fullName>
    </recommendedName>
</protein>
<dbReference type="AlphaFoldDB" id="A0ABD5WA63"/>
<gene>
    <name evidence="1" type="ORF">ACFQL9_05060</name>
</gene>